<dbReference type="EMBL" id="OW152823">
    <property type="protein sequence ID" value="CAH2039787.1"/>
    <property type="molecule type" value="Genomic_DNA"/>
</dbReference>
<evidence type="ECO:0000313" key="2">
    <source>
        <dbReference type="EMBL" id="CAH2039787.1"/>
    </source>
</evidence>
<feature type="compositionally biased region" description="Basic and acidic residues" evidence="1">
    <location>
        <begin position="95"/>
        <end position="104"/>
    </location>
</feature>
<feature type="region of interest" description="Disordered" evidence="1">
    <location>
        <begin position="69"/>
        <end position="104"/>
    </location>
</feature>
<accession>A0ABN8HYF7</accession>
<dbReference type="Proteomes" id="UP000837857">
    <property type="component" value="Chromosome 11"/>
</dbReference>
<gene>
    <name evidence="2" type="ORF">IPOD504_LOCUS1985</name>
</gene>
<feature type="non-terminal residue" evidence="2">
    <location>
        <position position="104"/>
    </location>
</feature>
<sequence>MGHPRVFRNSEERFRWERRRSRVKEEAAWEPARGSQVAGIITDATLPAHAQPIGVHRAFLISHPPTCAANKQMSSNRRNEGGEGGGGGDKGVAWRPRDSIKVLH</sequence>
<organism evidence="2 3">
    <name type="scientific">Iphiclides podalirius</name>
    <name type="common">scarce swallowtail</name>
    <dbReference type="NCBI Taxonomy" id="110791"/>
    <lineage>
        <taxon>Eukaryota</taxon>
        <taxon>Metazoa</taxon>
        <taxon>Ecdysozoa</taxon>
        <taxon>Arthropoda</taxon>
        <taxon>Hexapoda</taxon>
        <taxon>Insecta</taxon>
        <taxon>Pterygota</taxon>
        <taxon>Neoptera</taxon>
        <taxon>Endopterygota</taxon>
        <taxon>Lepidoptera</taxon>
        <taxon>Glossata</taxon>
        <taxon>Ditrysia</taxon>
        <taxon>Papilionoidea</taxon>
        <taxon>Papilionidae</taxon>
        <taxon>Papilioninae</taxon>
        <taxon>Iphiclides</taxon>
    </lineage>
</organism>
<keyword evidence="3" id="KW-1185">Reference proteome</keyword>
<protein>
    <submittedName>
        <fullName evidence="2">Uncharacterized protein</fullName>
    </submittedName>
</protein>
<proteinExistence type="predicted"/>
<evidence type="ECO:0000256" key="1">
    <source>
        <dbReference type="SAM" id="MobiDB-lite"/>
    </source>
</evidence>
<reference evidence="2" key="1">
    <citation type="submission" date="2022-03" db="EMBL/GenBank/DDBJ databases">
        <authorList>
            <person name="Martin H S."/>
        </authorList>
    </citation>
    <scope>NUCLEOTIDE SEQUENCE</scope>
</reference>
<evidence type="ECO:0000313" key="3">
    <source>
        <dbReference type="Proteomes" id="UP000837857"/>
    </source>
</evidence>
<name>A0ABN8HYF7_9NEOP</name>